<dbReference type="SUPFAM" id="SSF140731">
    <property type="entry name" value="PA2201 C-terminal domain-like"/>
    <property type="match status" value="1"/>
</dbReference>
<dbReference type="Proteomes" id="UP000540787">
    <property type="component" value="Unassembled WGS sequence"/>
</dbReference>
<organism evidence="2 3">
    <name type="scientific">Massilia aurea</name>
    <dbReference type="NCBI Taxonomy" id="373040"/>
    <lineage>
        <taxon>Bacteria</taxon>
        <taxon>Pseudomonadati</taxon>
        <taxon>Pseudomonadota</taxon>
        <taxon>Betaproteobacteria</taxon>
        <taxon>Burkholderiales</taxon>
        <taxon>Oxalobacteraceae</taxon>
        <taxon>Telluria group</taxon>
        <taxon>Massilia</taxon>
    </lineage>
</organism>
<name>A0A7W9X4Z2_9BURK</name>
<dbReference type="InterPro" id="IPR028983">
    <property type="entry name" value="PA2201-like_C"/>
</dbReference>
<dbReference type="AlphaFoldDB" id="A0A7W9X4Z2"/>
<reference evidence="2 3" key="1">
    <citation type="submission" date="2020-08" db="EMBL/GenBank/DDBJ databases">
        <title>The Agave Microbiome: Exploring the role of microbial communities in plant adaptations to desert environments.</title>
        <authorList>
            <person name="Partida-Martinez L.P."/>
        </authorList>
    </citation>
    <scope>NUCLEOTIDE SEQUENCE [LARGE SCALE GENOMIC DNA]</scope>
    <source>
        <strain evidence="2 3">AT3.2</strain>
    </source>
</reference>
<proteinExistence type="predicted"/>
<accession>A0A7W9X4Z2</accession>
<dbReference type="Pfam" id="PF08929">
    <property type="entry name" value="PoNi_C"/>
    <property type="match status" value="1"/>
</dbReference>
<sequence length="275" mass="31798">MIFTKSFIGQPRQQYVNQTSCENTLKRLGDDNHLLSQKMKHHANDAAAVSAFSGAVASNIWFAFQLKFTAGAELISLAAELSEVVYAYERYVEEIEKLSDEAYFAPFPMEEIVDEYVDYLNLICFSILLHRQDLLPRIYGLIKDTDYDGDDRVVEELLKFFLRDRPEADRCRWEVPYRLLLDCLDHPDANGRAVGMRKYVKSWYHGMTRKAYFCGKHEQINDTFSPYSGYWATCAAAFTYLYNIDDALYREELVYPKDLVDFARSMPGGLVIAQD</sequence>
<dbReference type="InterPro" id="IPR015025">
    <property type="entry name" value="PoNi_C"/>
</dbReference>
<evidence type="ECO:0000259" key="1">
    <source>
        <dbReference type="Pfam" id="PF08929"/>
    </source>
</evidence>
<comment type="caution">
    <text evidence="2">The sequence shown here is derived from an EMBL/GenBank/DDBJ whole genome shotgun (WGS) entry which is preliminary data.</text>
</comment>
<dbReference type="EMBL" id="JACHBX010000006">
    <property type="protein sequence ID" value="MBB6136550.1"/>
    <property type="molecule type" value="Genomic_DNA"/>
</dbReference>
<evidence type="ECO:0000313" key="2">
    <source>
        <dbReference type="EMBL" id="MBB6136550.1"/>
    </source>
</evidence>
<dbReference type="RefSeq" id="WP_183558498.1">
    <property type="nucleotide sequence ID" value="NZ_JACHBX010000006.1"/>
</dbReference>
<keyword evidence="3" id="KW-1185">Reference proteome</keyword>
<feature type="domain" description="PoNi C-terminal" evidence="1">
    <location>
        <begin position="150"/>
        <end position="259"/>
    </location>
</feature>
<evidence type="ECO:0000313" key="3">
    <source>
        <dbReference type="Proteomes" id="UP000540787"/>
    </source>
</evidence>
<dbReference type="Gene3D" id="1.10.3920.10">
    <property type="entry name" value="PA2201 C-terminal domain-like"/>
    <property type="match status" value="1"/>
</dbReference>
<protein>
    <recommendedName>
        <fullName evidence="1">PoNi C-terminal domain-containing protein</fullName>
    </recommendedName>
</protein>
<gene>
    <name evidence="2" type="ORF">HD842_004728</name>
</gene>